<dbReference type="KEGG" id="vg:65246884"/>
<gene>
    <name evidence="2" type="primary">MP</name>
</gene>
<sequence>MTFLGKLIRTSLMVLFFMMMAPSIVGTPSIEQLKMPVYDDEENARAVLERLKNDPEALKAYKEAIANKEIWTKLKLDEYKHDNTDKTDIALGTMYSVKDFRVKKTYEKDLQVAGGTIDVVYHPIDPVEKAKMAKTYRTVHLDGIEMNCESLMPRGSEGFAILTLYDERFTSQEKGFLGLVGFPLSHGVSKATLKVNYSISTEDSVNWVAVITVYDHNLRDNMRPCNFHLKAFYKYTNNVRRFLKNVDETEVGTFKIQIQKDKRGFAEESIRNSLDYSMSVLTNKKFMKKLSGRELECLRRCGTNDMERGRQIPNYETSCSYSVSEGKQKAFLDRTESRREFDSSQASETSGENELKIDFENMGDEEKEKFLVEQLNALTMKGKFINKPKQLKM</sequence>
<evidence type="ECO:0000313" key="2">
    <source>
        <dbReference type="EMBL" id="AWC67529.1"/>
    </source>
</evidence>
<dbReference type="Proteomes" id="UP000501884">
    <property type="component" value="Genome"/>
</dbReference>
<feature type="compositionally biased region" description="Polar residues" evidence="1">
    <location>
        <begin position="343"/>
        <end position="352"/>
    </location>
</feature>
<reference evidence="2 3" key="1">
    <citation type="submission" date="2017-05" db="EMBL/GenBank/DDBJ databases">
        <title>Discovery of negative sense RNA viruses associated with Apple Rubbery Wood and Apple Flat Limb Diseases by Next Generation Sequencing.</title>
        <authorList>
            <person name="Rott M.E."/>
            <person name="Kesanakurti P."/>
            <person name="Boyes I."/>
            <person name="Bewarth C."/>
            <person name="Jelkman W."/>
        </authorList>
    </citation>
    <scope>NUCLEOTIDE SEQUENCE [LARGE SCALE GENOMIC DNA]</scope>
    <source>
        <strain evidence="2">R12</strain>
    </source>
</reference>
<evidence type="ECO:0000256" key="1">
    <source>
        <dbReference type="SAM" id="MobiDB-lite"/>
    </source>
</evidence>
<dbReference type="GeneID" id="65246884"/>
<proteinExistence type="predicted"/>
<feature type="region of interest" description="Disordered" evidence="1">
    <location>
        <begin position="334"/>
        <end position="355"/>
    </location>
</feature>
<name>A0A2S1B5E7_9VIRU</name>
<dbReference type="InterPro" id="IPR028919">
    <property type="entry name" value="Viral_movement"/>
</dbReference>
<dbReference type="Pfam" id="PF01107">
    <property type="entry name" value="MP"/>
    <property type="match status" value="1"/>
</dbReference>
<keyword evidence="3" id="KW-1185">Reference proteome</keyword>
<dbReference type="EMBL" id="MF062143">
    <property type="protein sequence ID" value="AWC67529.1"/>
    <property type="molecule type" value="Genomic_RNA"/>
</dbReference>
<accession>A0A2S1B5E7</accession>
<protein>
    <submittedName>
        <fullName evidence="2">Movement protein</fullName>
    </submittedName>
</protein>
<organism evidence="2 3">
    <name type="scientific">Apple rubbery wood virus 2</name>
    <dbReference type="NCBI Taxonomy" id="2164103"/>
    <lineage>
        <taxon>Viruses</taxon>
        <taxon>Riboviria</taxon>
        <taxon>Orthornavirae</taxon>
        <taxon>Negarnaviricota</taxon>
        <taxon>Polyploviricotina</taxon>
        <taxon>Bunyaviricetes</taxon>
        <taxon>Hareavirales</taxon>
        <taxon>Phenuiviridae</taxon>
        <taxon>Rubodvirus</taxon>
        <taxon>Rubodvirus prosserense</taxon>
    </lineage>
</organism>
<evidence type="ECO:0000313" key="3">
    <source>
        <dbReference type="Proteomes" id="UP000501884"/>
    </source>
</evidence>
<dbReference type="RefSeq" id="YP_010087318.1">
    <property type="nucleotide sequence ID" value="NC_055537.1"/>
</dbReference>